<sequence>MKWHDMFDVFVLCLLFGSVILHANRVITDWMITLIAAPSMLYIMVVSDMIRKKSRRYYLRRKQKPPAS</sequence>
<keyword evidence="1" id="KW-0812">Transmembrane</keyword>
<evidence type="ECO:0000313" key="3">
    <source>
        <dbReference type="Proteomes" id="UP001589836"/>
    </source>
</evidence>
<keyword evidence="3" id="KW-1185">Reference proteome</keyword>
<name>A0ABV6LIE8_9BACI</name>
<dbReference type="EMBL" id="JBHLTP010000002">
    <property type="protein sequence ID" value="MFC0522162.1"/>
    <property type="molecule type" value="Genomic_DNA"/>
</dbReference>
<feature type="transmembrane region" description="Helical" evidence="1">
    <location>
        <begin position="7"/>
        <end position="24"/>
    </location>
</feature>
<keyword evidence="1" id="KW-1133">Transmembrane helix</keyword>
<feature type="transmembrane region" description="Helical" evidence="1">
    <location>
        <begin position="30"/>
        <end position="50"/>
    </location>
</feature>
<organism evidence="2 3">
    <name type="scientific">Pontibacillus salicampi</name>
    <dbReference type="NCBI Taxonomy" id="1449801"/>
    <lineage>
        <taxon>Bacteria</taxon>
        <taxon>Bacillati</taxon>
        <taxon>Bacillota</taxon>
        <taxon>Bacilli</taxon>
        <taxon>Bacillales</taxon>
        <taxon>Bacillaceae</taxon>
        <taxon>Pontibacillus</taxon>
    </lineage>
</organism>
<proteinExistence type="predicted"/>
<dbReference type="Proteomes" id="UP001589836">
    <property type="component" value="Unassembled WGS sequence"/>
</dbReference>
<comment type="caution">
    <text evidence="2">The sequence shown here is derived from an EMBL/GenBank/DDBJ whole genome shotgun (WGS) entry which is preliminary data.</text>
</comment>
<keyword evidence="1" id="KW-0472">Membrane</keyword>
<evidence type="ECO:0000313" key="2">
    <source>
        <dbReference type="EMBL" id="MFC0522162.1"/>
    </source>
</evidence>
<protein>
    <submittedName>
        <fullName evidence="2">Uncharacterized protein</fullName>
    </submittedName>
</protein>
<reference evidence="2 3" key="1">
    <citation type="submission" date="2024-09" db="EMBL/GenBank/DDBJ databases">
        <authorList>
            <person name="Sun Q."/>
            <person name="Mori K."/>
        </authorList>
    </citation>
    <scope>NUCLEOTIDE SEQUENCE [LARGE SCALE GENOMIC DNA]</scope>
    <source>
        <strain evidence="2 3">NCAIM B.02529</strain>
    </source>
</reference>
<accession>A0ABV6LIE8</accession>
<gene>
    <name evidence="2" type="ORF">ACFFGV_00980</name>
</gene>
<evidence type="ECO:0000256" key="1">
    <source>
        <dbReference type="SAM" id="Phobius"/>
    </source>
</evidence>
<dbReference type="RefSeq" id="WP_377344676.1">
    <property type="nucleotide sequence ID" value="NZ_JBHLTP010000002.1"/>
</dbReference>